<gene>
    <name evidence="7" type="primary">panB</name>
    <name evidence="11" type="ORF">AWY79_04620</name>
    <name evidence="12" type="ORF">EDC59_104148</name>
</gene>
<feature type="binding site" evidence="7 10">
    <location>
        <position position="95"/>
    </location>
    <ligand>
        <name>Mg(2+)</name>
        <dbReference type="ChEBI" id="CHEBI:18420"/>
    </ligand>
</feature>
<dbReference type="GO" id="GO:0015940">
    <property type="term" value="P:pantothenate biosynthetic process"/>
    <property type="evidence" value="ECO:0007669"/>
    <property type="project" value="UniProtKB-UniRule"/>
</dbReference>
<comment type="subcellular location">
    <subcellularLocation>
        <location evidence="7">Cytoplasm</location>
    </subcellularLocation>
</comment>
<evidence type="ECO:0000256" key="1">
    <source>
        <dbReference type="ARBA" id="ARBA00005033"/>
    </source>
</evidence>
<comment type="pathway">
    <text evidence="1 7">Cofactor biosynthesis; (R)-pantothenate biosynthesis; (R)-pantoate from 3-methyl-2-oxobutanoate: step 1/2.</text>
</comment>
<dbReference type="SUPFAM" id="SSF51621">
    <property type="entry name" value="Phosphoenolpyruvate/pyruvate domain"/>
    <property type="match status" value="1"/>
</dbReference>
<feature type="binding site" evidence="7 9">
    <location>
        <begin position="56"/>
        <end position="57"/>
    </location>
    <ligand>
        <name>3-methyl-2-oxobutanoate</name>
        <dbReference type="ChEBI" id="CHEBI:11851"/>
    </ligand>
</feature>
<keyword evidence="13" id="KW-1185">Reference proteome</keyword>
<evidence type="ECO:0000256" key="8">
    <source>
        <dbReference type="PIRSR" id="PIRSR000388-1"/>
    </source>
</evidence>
<evidence type="ECO:0000313" key="13">
    <source>
        <dbReference type="Proteomes" id="UP000055611"/>
    </source>
</evidence>
<reference evidence="11 13" key="1">
    <citation type="journal article" date="2016" name="Front. Microbiol.">
        <title>Genome Sequence of the Piezophilic, Mesophilic Sulfate-Reducing Bacterium Desulfovibrio indicus J2T.</title>
        <authorList>
            <person name="Cao J."/>
            <person name="Maignien L."/>
            <person name="Shao Z."/>
            <person name="Alain K."/>
            <person name="Jebbar M."/>
        </authorList>
    </citation>
    <scope>NUCLEOTIDE SEQUENCE [LARGE SCALE GENOMIC DNA]</scope>
    <source>
        <strain evidence="11 13">J2</strain>
    </source>
</reference>
<dbReference type="OrthoDB" id="9781789at2"/>
<evidence type="ECO:0000256" key="2">
    <source>
        <dbReference type="ARBA" id="ARBA00008676"/>
    </source>
</evidence>
<dbReference type="Gene3D" id="3.20.20.60">
    <property type="entry name" value="Phosphoenolpyruvate-binding domains"/>
    <property type="match status" value="1"/>
</dbReference>
<dbReference type="InterPro" id="IPR015813">
    <property type="entry name" value="Pyrv/PenolPyrv_kinase-like_dom"/>
</dbReference>
<evidence type="ECO:0000256" key="4">
    <source>
        <dbReference type="ARBA" id="ARBA00022655"/>
    </source>
</evidence>
<dbReference type="NCBIfam" id="TIGR00222">
    <property type="entry name" value="panB"/>
    <property type="match status" value="1"/>
</dbReference>
<comment type="catalytic activity">
    <reaction evidence="7">
        <text>(6R)-5,10-methylene-5,6,7,8-tetrahydrofolate + 3-methyl-2-oxobutanoate + H2O = 2-dehydropantoate + (6S)-5,6,7,8-tetrahydrofolate</text>
        <dbReference type="Rhea" id="RHEA:11824"/>
        <dbReference type="ChEBI" id="CHEBI:11561"/>
        <dbReference type="ChEBI" id="CHEBI:11851"/>
        <dbReference type="ChEBI" id="CHEBI:15377"/>
        <dbReference type="ChEBI" id="CHEBI:15636"/>
        <dbReference type="ChEBI" id="CHEBI:57453"/>
        <dbReference type="EC" id="2.1.2.11"/>
    </reaction>
</comment>
<evidence type="ECO:0000256" key="5">
    <source>
        <dbReference type="ARBA" id="ARBA00022679"/>
    </source>
</evidence>
<evidence type="ECO:0000313" key="11">
    <source>
        <dbReference type="EMBL" id="AMK10449.1"/>
    </source>
</evidence>
<comment type="similarity">
    <text evidence="2 7">Belongs to the PanB family.</text>
</comment>
<protein>
    <recommendedName>
        <fullName evidence="7">3-methyl-2-oxobutanoate hydroxymethyltransferase</fullName>
        <ecNumber evidence="7">2.1.2.11</ecNumber>
    </recommendedName>
    <alternativeName>
        <fullName evidence="7">Ketopantoate hydroxymethyltransferase</fullName>
        <shortName evidence="7">KPHMT</shortName>
    </alternativeName>
</protein>
<dbReference type="PANTHER" id="PTHR20881:SF0">
    <property type="entry name" value="3-METHYL-2-OXOBUTANOATE HYDROXYMETHYLTRANSFERASE"/>
    <property type="match status" value="1"/>
</dbReference>
<organism evidence="12 14">
    <name type="scientific">Pseudodesulfovibrio indicus</name>
    <dbReference type="NCBI Taxonomy" id="1716143"/>
    <lineage>
        <taxon>Bacteria</taxon>
        <taxon>Pseudomonadati</taxon>
        <taxon>Thermodesulfobacteriota</taxon>
        <taxon>Desulfovibrionia</taxon>
        <taxon>Desulfovibrionales</taxon>
        <taxon>Desulfovibrionaceae</taxon>
    </lineage>
</organism>
<dbReference type="RefSeq" id="WP_066800937.1">
    <property type="nucleotide sequence ID" value="NZ_CP014206.1"/>
</dbReference>
<evidence type="ECO:0000256" key="6">
    <source>
        <dbReference type="ARBA" id="ARBA00056497"/>
    </source>
</evidence>
<dbReference type="InterPro" id="IPR003700">
    <property type="entry name" value="Pantoate_hydroxy_MeTrfase"/>
</dbReference>
<dbReference type="EMBL" id="CP014206">
    <property type="protein sequence ID" value="AMK10449.1"/>
    <property type="molecule type" value="Genomic_DNA"/>
</dbReference>
<keyword evidence="7" id="KW-0963">Cytoplasm</keyword>
<dbReference type="InterPro" id="IPR040442">
    <property type="entry name" value="Pyrv_kinase-like_dom_sf"/>
</dbReference>
<dbReference type="GO" id="GO:0005737">
    <property type="term" value="C:cytoplasm"/>
    <property type="evidence" value="ECO:0007669"/>
    <property type="project" value="UniProtKB-SubCell"/>
</dbReference>
<dbReference type="Proteomes" id="UP000295506">
    <property type="component" value="Unassembled WGS sequence"/>
</dbReference>
<dbReference type="EC" id="2.1.2.11" evidence="7"/>
<comment type="cofactor">
    <cofactor evidence="7 10">
        <name>Mg(2+)</name>
        <dbReference type="ChEBI" id="CHEBI:18420"/>
    </cofactor>
    <text evidence="7 10">Binds 1 Mg(2+) ion per subunit.</text>
</comment>
<comment type="function">
    <text evidence="6 7">Catalyzes the reversible reaction in which hydroxymethyl group from 5,10-methylenetetrahydrofolate is transferred onto alpha-ketoisovalerate to form ketopantoate.</text>
</comment>
<evidence type="ECO:0000256" key="7">
    <source>
        <dbReference type="HAMAP-Rule" id="MF_00156"/>
    </source>
</evidence>
<evidence type="ECO:0000256" key="10">
    <source>
        <dbReference type="PIRSR" id="PIRSR000388-3"/>
    </source>
</evidence>
<evidence type="ECO:0000256" key="3">
    <source>
        <dbReference type="ARBA" id="ARBA00011424"/>
    </source>
</evidence>
<feature type="binding site" evidence="7 10">
    <location>
        <position position="56"/>
    </location>
    <ligand>
        <name>Mg(2+)</name>
        <dbReference type="ChEBI" id="CHEBI:18420"/>
    </ligand>
</feature>
<dbReference type="GO" id="GO:0000287">
    <property type="term" value="F:magnesium ion binding"/>
    <property type="evidence" value="ECO:0007669"/>
    <property type="project" value="TreeGrafter"/>
</dbReference>
<accession>A0A126QKZ5</accession>
<dbReference type="GO" id="GO:0003864">
    <property type="term" value="F:3-methyl-2-oxobutanoate hydroxymethyltransferase activity"/>
    <property type="evidence" value="ECO:0007669"/>
    <property type="project" value="UniProtKB-UniRule"/>
</dbReference>
<dbReference type="KEGG" id="dej:AWY79_04620"/>
<dbReference type="HAMAP" id="MF_00156">
    <property type="entry name" value="PanB"/>
    <property type="match status" value="1"/>
</dbReference>
<feature type="active site" description="Proton acceptor" evidence="7 8">
    <location>
        <position position="193"/>
    </location>
</feature>
<dbReference type="NCBIfam" id="NF001452">
    <property type="entry name" value="PRK00311.1"/>
    <property type="match status" value="1"/>
</dbReference>
<feature type="binding site" evidence="7 9">
    <location>
        <position position="124"/>
    </location>
    <ligand>
        <name>3-methyl-2-oxobutanoate</name>
        <dbReference type="ChEBI" id="CHEBI:11851"/>
    </ligand>
</feature>
<sequence>MSTKKTSPAAAQAKPLTAPDIQAMKGGDKICCMTAYDYPSALISDQAGVDVVLVGDSLAMVVLGMEDTLSVTMDQMVHHTLAASRGVKRALLVGDMPFMSYATVDLALKNGGRLMAEGRAKAVKLEGGLPVVPQIEALTAAGVPVMAHVGLTPQHVAKFGGFKAQGKSADAARALIEDAQAVEAAGAFAVVLEAIPVEVAALITDALTIPTIGIGAGNVTDGQVLVYHDVLGLFDRFTPKFVRRFAELGEASREAIETYCAEVRRTTFPGDKNTFYMPEGEVAQVRKIKVKTKKK</sequence>
<dbReference type="EMBL" id="SOBK01000004">
    <property type="protein sequence ID" value="TDT89155.1"/>
    <property type="molecule type" value="Genomic_DNA"/>
</dbReference>
<reference evidence="12 14" key="2">
    <citation type="submission" date="2019-03" db="EMBL/GenBank/DDBJ databases">
        <title>Genomic Encyclopedia of Type Strains, Phase IV (KMG-IV): sequencing the most valuable type-strain genomes for metagenomic binning, comparative biology and taxonomic classification.</title>
        <authorList>
            <person name="Goeker M."/>
        </authorList>
    </citation>
    <scope>NUCLEOTIDE SEQUENCE [LARGE SCALE GENOMIC DNA]</scope>
    <source>
        <strain evidence="12 14">DSM 101483</strain>
    </source>
</reference>
<name>A0A126QKZ5_9BACT</name>
<evidence type="ECO:0000313" key="12">
    <source>
        <dbReference type="EMBL" id="TDT89155.1"/>
    </source>
</evidence>
<keyword evidence="7 10" id="KW-0460">Magnesium</keyword>
<dbReference type="FunFam" id="3.20.20.60:FF:000003">
    <property type="entry name" value="3-methyl-2-oxobutanoate hydroxymethyltransferase"/>
    <property type="match status" value="1"/>
</dbReference>
<keyword evidence="5 7" id="KW-0808">Transferase</keyword>
<evidence type="ECO:0000313" key="14">
    <source>
        <dbReference type="Proteomes" id="UP000295506"/>
    </source>
</evidence>
<keyword evidence="4 7" id="KW-0566">Pantothenate biosynthesis</keyword>
<keyword evidence="7 10" id="KW-0479">Metal-binding</keyword>
<dbReference type="Pfam" id="PF02548">
    <property type="entry name" value="Pantoate_transf"/>
    <property type="match status" value="1"/>
</dbReference>
<feature type="binding site" evidence="7 10">
    <location>
        <position position="126"/>
    </location>
    <ligand>
        <name>Mg(2+)</name>
        <dbReference type="ChEBI" id="CHEBI:18420"/>
    </ligand>
</feature>
<evidence type="ECO:0000256" key="9">
    <source>
        <dbReference type="PIRSR" id="PIRSR000388-2"/>
    </source>
</evidence>
<dbReference type="Proteomes" id="UP000055611">
    <property type="component" value="Chromosome"/>
</dbReference>
<feature type="binding site" evidence="7 9">
    <location>
        <position position="95"/>
    </location>
    <ligand>
        <name>3-methyl-2-oxobutanoate</name>
        <dbReference type="ChEBI" id="CHEBI:11851"/>
    </ligand>
</feature>
<proteinExistence type="inferred from homology"/>
<dbReference type="PANTHER" id="PTHR20881">
    <property type="entry name" value="3-METHYL-2-OXOBUTANOATE HYDROXYMETHYLTRANSFERASE"/>
    <property type="match status" value="1"/>
</dbReference>
<dbReference type="AlphaFoldDB" id="A0A126QKZ5"/>
<dbReference type="PIRSF" id="PIRSF000388">
    <property type="entry name" value="Pantoate_hydroxy_MeTrfase"/>
    <property type="match status" value="1"/>
</dbReference>
<comment type="subunit">
    <text evidence="3 7">Homodecamer; pentamer of dimers.</text>
</comment>
<dbReference type="CDD" id="cd06557">
    <property type="entry name" value="KPHMT-like"/>
    <property type="match status" value="1"/>
</dbReference>